<evidence type="ECO:0000256" key="1">
    <source>
        <dbReference type="ARBA" id="ARBA00004766"/>
    </source>
</evidence>
<keyword evidence="7 15" id="KW-0028">Amino-acid biosynthesis</keyword>
<dbReference type="EC" id="2.7.2.4" evidence="5 14"/>
<dbReference type="PANTHER" id="PTHR21499:SF3">
    <property type="entry name" value="ASPARTOKINASE"/>
    <property type="match status" value="1"/>
</dbReference>
<keyword evidence="12" id="KW-0457">Lysine biosynthesis</keyword>
<dbReference type="PROSITE" id="PS00324">
    <property type="entry name" value="ASPARTOKINASE"/>
    <property type="match status" value="1"/>
</dbReference>
<dbReference type="RefSeq" id="WP_278017638.1">
    <property type="nucleotide sequence ID" value="NZ_CP121106.1"/>
</dbReference>
<dbReference type="InterPro" id="IPR001057">
    <property type="entry name" value="Glu/AcGlu_kinase"/>
</dbReference>
<evidence type="ECO:0000256" key="7">
    <source>
        <dbReference type="ARBA" id="ARBA00022605"/>
    </source>
</evidence>
<evidence type="ECO:0000256" key="11">
    <source>
        <dbReference type="ARBA" id="ARBA00022840"/>
    </source>
</evidence>
<dbReference type="NCBIfam" id="NF005154">
    <property type="entry name" value="PRK06635.1-2"/>
    <property type="match status" value="1"/>
</dbReference>
<evidence type="ECO:0000256" key="15">
    <source>
        <dbReference type="RuleBase" id="RU004249"/>
    </source>
</evidence>
<dbReference type="InterPro" id="IPR001048">
    <property type="entry name" value="Asp/Glu/Uridylate_kinase"/>
</dbReference>
<dbReference type="NCBIfam" id="TIGR00657">
    <property type="entry name" value="asp_kinases"/>
    <property type="match status" value="1"/>
</dbReference>
<dbReference type="Gene3D" id="3.40.1160.10">
    <property type="entry name" value="Acetylglutamate kinase-like"/>
    <property type="match status" value="1"/>
</dbReference>
<proteinExistence type="inferred from homology"/>
<dbReference type="InterPro" id="IPR002912">
    <property type="entry name" value="ACT_dom"/>
</dbReference>
<keyword evidence="8 14" id="KW-0808">Transferase</keyword>
<dbReference type="GO" id="GO:0004072">
    <property type="term" value="F:aspartate kinase activity"/>
    <property type="evidence" value="ECO:0007669"/>
    <property type="project" value="UniProtKB-EC"/>
</dbReference>
<dbReference type="InterPro" id="IPR054352">
    <property type="entry name" value="ACT_Aspartokinase"/>
</dbReference>
<evidence type="ECO:0000256" key="6">
    <source>
        <dbReference type="ARBA" id="ARBA00016273"/>
    </source>
</evidence>
<evidence type="ECO:0000256" key="14">
    <source>
        <dbReference type="RuleBase" id="RU003448"/>
    </source>
</evidence>
<comment type="similarity">
    <text evidence="4 14">Belongs to the aspartokinase family.</text>
</comment>
<feature type="domain" description="ACT" evidence="16">
    <location>
        <begin position="280"/>
        <end position="364"/>
    </location>
</feature>
<evidence type="ECO:0000256" key="13">
    <source>
        <dbReference type="ARBA" id="ARBA00047872"/>
    </source>
</evidence>
<dbReference type="Pfam" id="PF00696">
    <property type="entry name" value="AA_kinase"/>
    <property type="match status" value="1"/>
</dbReference>
<keyword evidence="18" id="KW-1185">Reference proteome</keyword>
<evidence type="ECO:0000256" key="10">
    <source>
        <dbReference type="ARBA" id="ARBA00022777"/>
    </source>
</evidence>
<dbReference type="SUPFAM" id="SSF55021">
    <property type="entry name" value="ACT-like"/>
    <property type="match status" value="2"/>
</dbReference>
<evidence type="ECO:0000256" key="4">
    <source>
        <dbReference type="ARBA" id="ARBA00010122"/>
    </source>
</evidence>
<gene>
    <name evidence="17" type="ORF">P7228_07760</name>
</gene>
<protein>
    <recommendedName>
        <fullName evidence="6 14">Aspartokinase</fullName>
        <ecNumber evidence="5 14">2.7.2.4</ecNumber>
    </recommendedName>
</protein>
<dbReference type="InterPro" id="IPR036393">
    <property type="entry name" value="AceGlu_kinase-like_sf"/>
</dbReference>
<dbReference type="InterPro" id="IPR018042">
    <property type="entry name" value="Aspartate_kinase_CS"/>
</dbReference>
<reference evidence="17 18" key="1">
    <citation type="submission" date="2023-03" db="EMBL/GenBank/DDBJ databases">
        <title>Altererythrobacter sp. CAU 1644 isolated from sand.</title>
        <authorList>
            <person name="Kim W."/>
        </authorList>
    </citation>
    <scope>NUCLEOTIDE SEQUENCE [LARGE SCALE GENOMIC DNA]</scope>
    <source>
        <strain evidence="17 18">CAU 1644</strain>
    </source>
</reference>
<comment type="pathway">
    <text evidence="3 15">Amino-acid biosynthesis; L-threonine biosynthesis; L-threonine from L-aspartate: step 1/5.</text>
</comment>
<sequence length="426" mass="45483">MARIVIKFGGTSMAGTERIRRVANIVRKQQAAGHEVAVVVSAMAGETDRLVNFCREANAMYDPAEYDVVVASGEQVTSGLLALTLQSLGCKARSWLGWQLPIKTVEAHAKARIEDIEAEAVIASMQAGEIAVIPGFQGIGEDGRVTTLGRGGSDTSAVAVAAAVRADRCDIYTDVDGVYTTDPRIVAKAHKLKAVTYEEMLELASVGAKVLQTRSVGLAMKEGVRVQVLSSFIGDDAIPADDLPGTLIVSDEEMDQLVENGDMERQLVTGIAHDKNEAKVILTRVPDRPGAVANIFEPLAKASINVDMIIQNVGRDKGETDVTFTVPQADLARAQALLEDKRDVIGFNRIITDSQIAKISVVGVGMKSHAGVASTMFRALSERGINIQAISTSEIKVSVMIDEDETELAVRVLHTAYGLDAKEDAA</sequence>
<dbReference type="InterPro" id="IPR001341">
    <property type="entry name" value="Asp_kinase"/>
</dbReference>
<evidence type="ECO:0000256" key="3">
    <source>
        <dbReference type="ARBA" id="ARBA00005139"/>
    </source>
</evidence>
<evidence type="ECO:0000313" key="18">
    <source>
        <dbReference type="Proteomes" id="UP001215827"/>
    </source>
</evidence>
<evidence type="ECO:0000256" key="12">
    <source>
        <dbReference type="ARBA" id="ARBA00023154"/>
    </source>
</evidence>
<keyword evidence="10 14" id="KW-0418">Kinase</keyword>
<dbReference type="InterPro" id="IPR045865">
    <property type="entry name" value="ACT-like_dom_sf"/>
</dbReference>
<dbReference type="PROSITE" id="PS51671">
    <property type="entry name" value="ACT"/>
    <property type="match status" value="1"/>
</dbReference>
<name>A0ABY8G1Y8_9SPHN</name>
<evidence type="ECO:0000256" key="5">
    <source>
        <dbReference type="ARBA" id="ARBA00013059"/>
    </source>
</evidence>
<comment type="pathway">
    <text evidence="1 15">Amino-acid biosynthesis; L-lysine biosynthesis via DAP pathway; (S)-tetrahydrodipicolinate from L-aspartate: step 1/4.</text>
</comment>
<dbReference type="SUPFAM" id="SSF53633">
    <property type="entry name" value="Carbamate kinase-like"/>
    <property type="match status" value="1"/>
</dbReference>
<keyword evidence="9" id="KW-0547">Nucleotide-binding</keyword>
<dbReference type="PANTHER" id="PTHR21499">
    <property type="entry name" value="ASPARTATE KINASE"/>
    <property type="match status" value="1"/>
</dbReference>
<dbReference type="CDD" id="cd04261">
    <property type="entry name" value="AAK_AKii-LysC-BS"/>
    <property type="match status" value="1"/>
</dbReference>
<dbReference type="InterPro" id="IPR041740">
    <property type="entry name" value="AKii-LysC-BS"/>
</dbReference>
<evidence type="ECO:0000259" key="16">
    <source>
        <dbReference type="PROSITE" id="PS51671"/>
    </source>
</evidence>
<keyword evidence="11" id="KW-0067">ATP-binding</keyword>
<dbReference type="Pfam" id="PF01842">
    <property type="entry name" value="ACT"/>
    <property type="match status" value="1"/>
</dbReference>
<dbReference type="CDD" id="cd04923">
    <property type="entry name" value="ACT_AK-LysC-DapG-like_2"/>
    <property type="match status" value="1"/>
</dbReference>
<dbReference type="NCBIfam" id="NF005155">
    <property type="entry name" value="PRK06635.1-4"/>
    <property type="match status" value="1"/>
</dbReference>
<dbReference type="InterPro" id="IPR005260">
    <property type="entry name" value="Asp_kin_monofn"/>
</dbReference>
<dbReference type="PIRSF" id="PIRSF000726">
    <property type="entry name" value="Asp_kin"/>
    <property type="match status" value="1"/>
</dbReference>
<dbReference type="CDD" id="cd04913">
    <property type="entry name" value="ACT_AKii-LysC-BS-like_1"/>
    <property type="match status" value="1"/>
</dbReference>
<evidence type="ECO:0000313" key="17">
    <source>
        <dbReference type="EMBL" id="WFL78949.1"/>
    </source>
</evidence>
<organism evidence="17 18">
    <name type="scientific">Altererythrobacter arenosus</name>
    <dbReference type="NCBI Taxonomy" id="3032592"/>
    <lineage>
        <taxon>Bacteria</taxon>
        <taxon>Pseudomonadati</taxon>
        <taxon>Pseudomonadota</taxon>
        <taxon>Alphaproteobacteria</taxon>
        <taxon>Sphingomonadales</taxon>
        <taxon>Erythrobacteraceae</taxon>
        <taxon>Altererythrobacter</taxon>
    </lineage>
</organism>
<comment type="pathway">
    <text evidence="2 15">Amino-acid biosynthesis; L-methionine biosynthesis via de novo pathway; L-homoserine from L-aspartate: step 1/3.</text>
</comment>
<dbReference type="Proteomes" id="UP001215827">
    <property type="component" value="Chromosome"/>
</dbReference>
<dbReference type="Gene3D" id="3.30.2130.10">
    <property type="entry name" value="VC0802-like"/>
    <property type="match status" value="1"/>
</dbReference>
<accession>A0ABY8G1Y8</accession>
<evidence type="ECO:0000256" key="8">
    <source>
        <dbReference type="ARBA" id="ARBA00022679"/>
    </source>
</evidence>
<evidence type="ECO:0000256" key="9">
    <source>
        <dbReference type="ARBA" id="ARBA00022741"/>
    </source>
</evidence>
<evidence type="ECO:0000256" key="2">
    <source>
        <dbReference type="ARBA" id="ARBA00004986"/>
    </source>
</evidence>
<dbReference type="EMBL" id="CP121106">
    <property type="protein sequence ID" value="WFL78949.1"/>
    <property type="molecule type" value="Genomic_DNA"/>
</dbReference>
<dbReference type="Pfam" id="PF22468">
    <property type="entry name" value="ACT_9"/>
    <property type="match status" value="1"/>
</dbReference>
<dbReference type="PRINTS" id="PR00474">
    <property type="entry name" value="GLU5KINASE"/>
</dbReference>
<comment type="catalytic activity">
    <reaction evidence="13 14">
        <text>L-aspartate + ATP = 4-phospho-L-aspartate + ADP</text>
        <dbReference type="Rhea" id="RHEA:23776"/>
        <dbReference type="ChEBI" id="CHEBI:29991"/>
        <dbReference type="ChEBI" id="CHEBI:30616"/>
        <dbReference type="ChEBI" id="CHEBI:57535"/>
        <dbReference type="ChEBI" id="CHEBI:456216"/>
        <dbReference type="EC" id="2.7.2.4"/>
    </reaction>
</comment>